<dbReference type="InterPro" id="IPR036291">
    <property type="entry name" value="NAD(P)-bd_dom_sf"/>
</dbReference>
<keyword evidence="3" id="KW-0560">Oxidoreductase</keyword>
<evidence type="ECO:0000256" key="1">
    <source>
        <dbReference type="ARBA" id="ARBA00006484"/>
    </source>
</evidence>
<dbReference type="PRINTS" id="PR00081">
    <property type="entry name" value="GDHRDH"/>
</dbReference>
<reference evidence="4" key="2">
    <citation type="submission" date="2025-08" db="UniProtKB">
        <authorList>
            <consortium name="Ensembl"/>
        </authorList>
    </citation>
    <scope>IDENTIFICATION</scope>
</reference>
<dbReference type="InterPro" id="IPR002347">
    <property type="entry name" value="SDR_fam"/>
</dbReference>
<dbReference type="Gene3D" id="3.40.50.720">
    <property type="entry name" value="NAD(P)-binding Rossmann-like Domain"/>
    <property type="match status" value="1"/>
</dbReference>
<reference evidence="4 5" key="1">
    <citation type="submission" date="2018-11" db="EMBL/GenBank/DDBJ databases">
        <title>Haplotype-resolved cattle genomes.</title>
        <authorList>
            <person name="Low W.Y."/>
            <person name="Tearle R."/>
            <person name="Bickhart D.M."/>
            <person name="Rosen B.D."/>
            <person name="Koren S."/>
            <person name="Rhie A."/>
            <person name="Hiendleder S."/>
            <person name="Phillippy A.M."/>
            <person name="Smith T.P.L."/>
            <person name="Williams J.L."/>
        </authorList>
    </citation>
    <scope>NUCLEOTIDE SEQUENCE [LARGE SCALE GENOMIC DNA]</scope>
</reference>
<name>A0A4W2DHL2_BOBOX</name>
<proteinExistence type="inferred from homology"/>
<evidence type="ECO:0000256" key="2">
    <source>
        <dbReference type="ARBA" id="ARBA00022857"/>
    </source>
</evidence>
<evidence type="ECO:0008006" key="6">
    <source>
        <dbReference type="Google" id="ProtNLM"/>
    </source>
</evidence>
<dbReference type="AlphaFoldDB" id="A0A4W2DHL2"/>
<keyword evidence="5" id="KW-1185">Reference proteome</keyword>
<dbReference type="STRING" id="30522.A0A4W2DHL2"/>
<accession>A0A4W2DHL2</accession>
<dbReference type="SUPFAM" id="SSF51735">
    <property type="entry name" value="NAD(P)-binding Rossmann-fold domains"/>
    <property type="match status" value="1"/>
</dbReference>
<sequence>MSSSTRVALVTGANKCLGFAIVRDLCRQFPGKLVLMARGEAFGRAATQQLQTKGPSPLFHQLDITALQSIRALRDFLRKEYRGLVALVNNAAIAFQIGDPTPIVTMKTNFFGTRVVCTELLPLLKPQGESDWSPDCSASGKIWAHLALVSSTGPLLLLPSFPGLHHVSTQPAVLHPEVPSHTAQVLGAIYLSTCFLHIWLFLLFPILDQRFPSQEALDLLCAHHRVSSSGVLPRPSLSPARLLHRLVAPAPPPVH</sequence>
<dbReference type="PANTHER" id="PTHR43963">
    <property type="entry name" value="CARBONYL REDUCTASE 1-RELATED"/>
    <property type="match status" value="1"/>
</dbReference>
<comment type="similarity">
    <text evidence="1">Belongs to the short-chain dehydrogenases/reductases (SDR) family.</text>
</comment>
<reference evidence="4" key="3">
    <citation type="submission" date="2025-09" db="UniProtKB">
        <authorList>
            <consortium name="Ensembl"/>
        </authorList>
    </citation>
    <scope>IDENTIFICATION</scope>
</reference>
<evidence type="ECO:0000256" key="3">
    <source>
        <dbReference type="ARBA" id="ARBA00023002"/>
    </source>
</evidence>
<dbReference type="Pfam" id="PF00106">
    <property type="entry name" value="adh_short"/>
    <property type="match status" value="1"/>
</dbReference>
<dbReference type="Proteomes" id="UP000314981">
    <property type="component" value="Chromosome 1"/>
</dbReference>
<organism evidence="4 5">
    <name type="scientific">Bos indicus x Bos taurus</name>
    <name type="common">Hybrid cattle</name>
    <dbReference type="NCBI Taxonomy" id="30522"/>
    <lineage>
        <taxon>Eukaryota</taxon>
        <taxon>Metazoa</taxon>
        <taxon>Chordata</taxon>
        <taxon>Craniata</taxon>
        <taxon>Vertebrata</taxon>
        <taxon>Euteleostomi</taxon>
        <taxon>Mammalia</taxon>
        <taxon>Eutheria</taxon>
        <taxon>Laurasiatheria</taxon>
        <taxon>Artiodactyla</taxon>
        <taxon>Ruminantia</taxon>
        <taxon>Pecora</taxon>
        <taxon>Bovidae</taxon>
        <taxon>Bovinae</taxon>
        <taxon>Bos</taxon>
    </lineage>
</organism>
<protein>
    <recommendedName>
        <fullName evidence="6">Carbonyl reductase 1</fullName>
    </recommendedName>
</protein>
<dbReference type="GO" id="GO:0004090">
    <property type="term" value="F:carbonyl reductase (NADPH) activity"/>
    <property type="evidence" value="ECO:0007669"/>
    <property type="project" value="TreeGrafter"/>
</dbReference>
<dbReference type="Ensembl" id="ENSBIXT00000052452.1">
    <property type="protein sequence ID" value="ENSBIXP00000025759.1"/>
    <property type="gene ID" value="ENSBIXG00000027852.1"/>
</dbReference>
<evidence type="ECO:0000313" key="5">
    <source>
        <dbReference type="Proteomes" id="UP000314981"/>
    </source>
</evidence>
<keyword evidence="2" id="KW-0521">NADP</keyword>
<evidence type="ECO:0000313" key="4">
    <source>
        <dbReference type="Ensembl" id="ENSBIXP00000025759.1"/>
    </source>
</evidence>
<dbReference type="PANTHER" id="PTHR43963:SF2">
    <property type="entry name" value="CARBONYL REDUCTASE [NADPH] 1"/>
    <property type="match status" value="1"/>
</dbReference>